<dbReference type="PANTHER" id="PTHR12919">
    <property type="entry name" value="30S RIBOSOMAL PROTEIN S16"/>
    <property type="match status" value="1"/>
</dbReference>
<keyword evidence="2 3" id="KW-0687">Ribonucleoprotein</keyword>
<dbReference type="AlphaFoldDB" id="A0A6P2D2T3"/>
<evidence type="ECO:0000313" key="5">
    <source>
        <dbReference type="Proteomes" id="UP000464178"/>
    </source>
</evidence>
<dbReference type="KEGG" id="gms:SOIL9_40140"/>
<evidence type="ECO:0000256" key="3">
    <source>
        <dbReference type="HAMAP-Rule" id="MF_00385"/>
    </source>
</evidence>
<sequence>MAVRIRMKQMGRTHRHYYRIVAIDHRQPRDGKVIEELGTYDPHVKEKGDRVTLLPERIKYWKSVGAKASEHCEAIFKNFMKKWEDIEAANSAKAAEEAAKKAAEATAPTG</sequence>
<dbReference type="GO" id="GO:0015935">
    <property type="term" value="C:small ribosomal subunit"/>
    <property type="evidence" value="ECO:0007669"/>
    <property type="project" value="TreeGrafter"/>
</dbReference>
<evidence type="ECO:0000256" key="1">
    <source>
        <dbReference type="ARBA" id="ARBA00022980"/>
    </source>
</evidence>
<protein>
    <recommendedName>
        <fullName evidence="3">Small ribosomal subunit protein bS16</fullName>
    </recommendedName>
</protein>
<dbReference type="InterPro" id="IPR000307">
    <property type="entry name" value="Ribosomal_bS16"/>
</dbReference>
<dbReference type="SUPFAM" id="SSF54565">
    <property type="entry name" value="Ribosomal protein S16"/>
    <property type="match status" value="1"/>
</dbReference>
<dbReference type="GO" id="GO:0003735">
    <property type="term" value="F:structural constituent of ribosome"/>
    <property type="evidence" value="ECO:0007669"/>
    <property type="project" value="InterPro"/>
</dbReference>
<dbReference type="GO" id="GO:0006412">
    <property type="term" value="P:translation"/>
    <property type="evidence" value="ECO:0007669"/>
    <property type="project" value="UniProtKB-UniRule"/>
</dbReference>
<dbReference type="RefSeq" id="WP_232069658.1">
    <property type="nucleotide sequence ID" value="NZ_LR593886.1"/>
</dbReference>
<dbReference type="EMBL" id="LR593886">
    <property type="protein sequence ID" value="VTR93700.1"/>
    <property type="molecule type" value="Genomic_DNA"/>
</dbReference>
<reference evidence="4 5" key="1">
    <citation type="submission" date="2019-05" db="EMBL/GenBank/DDBJ databases">
        <authorList>
            <consortium name="Science for Life Laboratories"/>
        </authorList>
    </citation>
    <scope>NUCLEOTIDE SEQUENCE [LARGE SCALE GENOMIC DNA]</scope>
    <source>
        <strain evidence="4">Soil9</strain>
    </source>
</reference>
<dbReference type="Pfam" id="PF00886">
    <property type="entry name" value="Ribosomal_S16"/>
    <property type="match status" value="1"/>
</dbReference>
<organism evidence="4 5">
    <name type="scientific">Gemmata massiliana</name>
    <dbReference type="NCBI Taxonomy" id="1210884"/>
    <lineage>
        <taxon>Bacteria</taxon>
        <taxon>Pseudomonadati</taxon>
        <taxon>Planctomycetota</taxon>
        <taxon>Planctomycetia</taxon>
        <taxon>Gemmatales</taxon>
        <taxon>Gemmataceae</taxon>
        <taxon>Gemmata</taxon>
    </lineage>
</organism>
<keyword evidence="5" id="KW-1185">Reference proteome</keyword>
<keyword evidence="1 3" id="KW-0689">Ribosomal protein</keyword>
<dbReference type="GO" id="GO:0005737">
    <property type="term" value="C:cytoplasm"/>
    <property type="evidence" value="ECO:0007669"/>
    <property type="project" value="UniProtKB-ARBA"/>
</dbReference>
<accession>A0A6P2D2T3</accession>
<dbReference type="NCBIfam" id="TIGR00002">
    <property type="entry name" value="S16"/>
    <property type="match status" value="1"/>
</dbReference>
<dbReference type="Gene3D" id="3.30.1320.10">
    <property type="match status" value="1"/>
</dbReference>
<dbReference type="InterPro" id="IPR023803">
    <property type="entry name" value="Ribosomal_bS16_dom_sf"/>
</dbReference>
<name>A0A6P2D2T3_9BACT</name>
<comment type="similarity">
    <text evidence="3">Belongs to the bacterial ribosomal protein bS16 family.</text>
</comment>
<dbReference type="Proteomes" id="UP000464178">
    <property type="component" value="Chromosome"/>
</dbReference>
<proteinExistence type="inferred from homology"/>
<gene>
    <name evidence="3" type="primary">rpsP</name>
    <name evidence="4" type="ORF">SOIL9_40140</name>
</gene>
<evidence type="ECO:0000256" key="2">
    <source>
        <dbReference type="ARBA" id="ARBA00023274"/>
    </source>
</evidence>
<dbReference type="PANTHER" id="PTHR12919:SF20">
    <property type="entry name" value="SMALL RIBOSOMAL SUBUNIT PROTEIN BS16M"/>
    <property type="match status" value="1"/>
</dbReference>
<evidence type="ECO:0000313" key="4">
    <source>
        <dbReference type="EMBL" id="VTR93700.1"/>
    </source>
</evidence>
<dbReference type="HAMAP" id="MF_00385">
    <property type="entry name" value="Ribosomal_bS16"/>
    <property type="match status" value="1"/>
</dbReference>